<gene>
    <name evidence="4" type="primary">WDR85</name>
    <name evidence="4" type="ORF">HK100_011541</name>
</gene>
<reference evidence="4" key="1">
    <citation type="submission" date="2020-05" db="EMBL/GenBank/DDBJ databases">
        <title>Phylogenomic resolution of chytrid fungi.</title>
        <authorList>
            <person name="Stajich J.E."/>
            <person name="Amses K."/>
            <person name="Simmons R."/>
            <person name="Seto K."/>
            <person name="Myers J."/>
            <person name="Bonds A."/>
            <person name="Quandt C.A."/>
            <person name="Barry K."/>
            <person name="Liu P."/>
            <person name="Grigoriev I."/>
            <person name="Longcore J.E."/>
            <person name="James T.Y."/>
        </authorList>
    </citation>
    <scope>NUCLEOTIDE SEQUENCE</scope>
    <source>
        <strain evidence="4">JEL0513</strain>
    </source>
</reference>
<dbReference type="GO" id="GO:0017183">
    <property type="term" value="P:protein histidyl modification to diphthamide"/>
    <property type="evidence" value="ECO:0007669"/>
    <property type="project" value="TreeGrafter"/>
</dbReference>
<keyword evidence="5" id="KW-1185">Reference proteome</keyword>
<dbReference type="GO" id="GO:0005737">
    <property type="term" value="C:cytoplasm"/>
    <property type="evidence" value="ECO:0007669"/>
    <property type="project" value="TreeGrafter"/>
</dbReference>
<evidence type="ECO:0000313" key="5">
    <source>
        <dbReference type="Proteomes" id="UP001211907"/>
    </source>
</evidence>
<evidence type="ECO:0000313" key="4">
    <source>
        <dbReference type="EMBL" id="KAJ3123636.1"/>
    </source>
</evidence>
<evidence type="ECO:0000256" key="2">
    <source>
        <dbReference type="ARBA" id="ARBA00022737"/>
    </source>
</evidence>
<accession>A0AAD5T123</accession>
<evidence type="ECO:0000256" key="3">
    <source>
        <dbReference type="ARBA" id="ARBA00043952"/>
    </source>
</evidence>
<name>A0AAD5T123_9FUNG</name>
<dbReference type="AlphaFoldDB" id="A0AAD5T123"/>
<evidence type="ECO:0000256" key="1">
    <source>
        <dbReference type="ARBA" id="ARBA00022574"/>
    </source>
</evidence>
<dbReference type="GO" id="GO:0008168">
    <property type="term" value="F:methyltransferase activity"/>
    <property type="evidence" value="ECO:0007669"/>
    <property type="project" value="UniProtKB-KW"/>
</dbReference>
<dbReference type="GO" id="GO:0061685">
    <property type="term" value="F:diphthine methylesterase activity"/>
    <property type="evidence" value="ECO:0007669"/>
    <property type="project" value="TreeGrafter"/>
</dbReference>
<keyword evidence="2" id="KW-0677">Repeat</keyword>
<dbReference type="InterPro" id="IPR052415">
    <property type="entry name" value="Diphthine_MTase"/>
</dbReference>
<organism evidence="4 5">
    <name type="scientific">Physocladia obscura</name>
    <dbReference type="NCBI Taxonomy" id="109957"/>
    <lineage>
        <taxon>Eukaryota</taxon>
        <taxon>Fungi</taxon>
        <taxon>Fungi incertae sedis</taxon>
        <taxon>Chytridiomycota</taxon>
        <taxon>Chytridiomycota incertae sedis</taxon>
        <taxon>Chytridiomycetes</taxon>
        <taxon>Chytridiales</taxon>
        <taxon>Chytriomycetaceae</taxon>
        <taxon>Physocladia</taxon>
    </lineage>
</organism>
<dbReference type="Gene3D" id="2.130.10.10">
    <property type="entry name" value="YVTN repeat-like/Quinoprotein amine dehydrogenase"/>
    <property type="match status" value="1"/>
</dbReference>
<dbReference type="PANTHER" id="PTHR46042">
    <property type="entry name" value="DIPHTHINE METHYLTRANSFERASE"/>
    <property type="match status" value="1"/>
</dbReference>
<comment type="caution">
    <text evidence="4">The sequence shown here is derived from an EMBL/GenBank/DDBJ whole genome shotgun (WGS) entry which is preliminary data.</text>
</comment>
<sequence>MTITQNRFDTELCADSCEFSPFSTSNDLVVVGTYQVMPSVCADAGDAGDAVDADTDATPFTQVTARCGALMVFSASSSSLELIERINCAAILDIKWSHALINLWQLPKDSKSEQVGAQCIAAADATGNVIIYSIETVPKKLREICRYTTEEENVLCLSVDWSNRIAGKLSAGIDSRIVVSKSNGDLSLLELSNTSLVERETWNAHGFEAWIVSFDAWRPDSVIYSGGDDCILKSWDIRSGTARETMKSRKHSAGVCSIQSNPHREYILATGRYPMNAEKENLICKFYCHPPHS</sequence>
<keyword evidence="4" id="KW-0489">Methyltransferase</keyword>
<dbReference type="PANTHER" id="PTHR46042:SF1">
    <property type="entry name" value="DIPHTHINE METHYLTRANSFERASE"/>
    <property type="match status" value="1"/>
</dbReference>
<keyword evidence="4" id="KW-0808">Transferase</keyword>
<comment type="pathway">
    <text evidence="3">Protein modification.</text>
</comment>
<keyword evidence="1" id="KW-0853">WD repeat</keyword>
<dbReference type="GO" id="GO:0032259">
    <property type="term" value="P:methylation"/>
    <property type="evidence" value="ECO:0007669"/>
    <property type="project" value="UniProtKB-KW"/>
</dbReference>
<dbReference type="Proteomes" id="UP001211907">
    <property type="component" value="Unassembled WGS sequence"/>
</dbReference>
<dbReference type="EMBL" id="JADGJH010000725">
    <property type="protein sequence ID" value="KAJ3123636.1"/>
    <property type="molecule type" value="Genomic_DNA"/>
</dbReference>
<proteinExistence type="predicted"/>
<dbReference type="InterPro" id="IPR036322">
    <property type="entry name" value="WD40_repeat_dom_sf"/>
</dbReference>
<protein>
    <submittedName>
        <fullName evidence="4">Diphthine methyltransferase</fullName>
    </submittedName>
</protein>
<dbReference type="SUPFAM" id="SSF50978">
    <property type="entry name" value="WD40 repeat-like"/>
    <property type="match status" value="1"/>
</dbReference>
<dbReference type="InterPro" id="IPR015943">
    <property type="entry name" value="WD40/YVTN_repeat-like_dom_sf"/>
</dbReference>